<reference evidence="2" key="1">
    <citation type="journal article" date="2015" name="Nature">
        <title>Complex archaea that bridge the gap between prokaryotes and eukaryotes.</title>
        <authorList>
            <person name="Spang A."/>
            <person name="Saw J.H."/>
            <person name="Jorgensen S.L."/>
            <person name="Zaremba-Niedzwiedzka K."/>
            <person name="Martijn J."/>
            <person name="Lind A.E."/>
            <person name="van Eijk R."/>
            <person name="Schleper C."/>
            <person name="Guy L."/>
            <person name="Ettema T.J."/>
        </authorList>
    </citation>
    <scope>NUCLEOTIDE SEQUENCE</scope>
</reference>
<proteinExistence type="predicted"/>
<evidence type="ECO:0000313" key="2">
    <source>
        <dbReference type="EMBL" id="KKL27959.1"/>
    </source>
</evidence>
<feature type="region of interest" description="Disordered" evidence="1">
    <location>
        <begin position="1"/>
        <end position="26"/>
    </location>
</feature>
<feature type="non-terminal residue" evidence="2">
    <location>
        <position position="26"/>
    </location>
</feature>
<accession>A0A0F9C1C5</accession>
<name>A0A0F9C1C5_9ZZZZ</name>
<protein>
    <submittedName>
        <fullName evidence="2">Uncharacterized protein</fullName>
    </submittedName>
</protein>
<gene>
    <name evidence="2" type="ORF">LCGC14_2379920</name>
</gene>
<dbReference type="AlphaFoldDB" id="A0A0F9C1C5"/>
<evidence type="ECO:0000256" key="1">
    <source>
        <dbReference type="SAM" id="MobiDB-lite"/>
    </source>
</evidence>
<comment type="caution">
    <text evidence="2">The sequence shown here is derived from an EMBL/GenBank/DDBJ whole genome shotgun (WGS) entry which is preliminary data.</text>
</comment>
<dbReference type="EMBL" id="LAZR01035270">
    <property type="protein sequence ID" value="KKL27959.1"/>
    <property type="molecule type" value="Genomic_DNA"/>
</dbReference>
<organism evidence="2">
    <name type="scientific">marine sediment metagenome</name>
    <dbReference type="NCBI Taxonomy" id="412755"/>
    <lineage>
        <taxon>unclassified sequences</taxon>
        <taxon>metagenomes</taxon>
        <taxon>ecological metagenomes</taxon>
    </lineage>
</organism>
<sequence>MPSKEWRAKNPEKARARARHDASLYN</sequence>